<keyword evidence="1" id="KW-0378">Hydrolase</keyword>
<dbReference type="KEGG" id="pbl:PAAG_05533"/>
<name>C1H440_PARBA</name>
<dbReference type="EMBL" id="KN294005">
    <property type="protein sequence ID" value="EEH34484.2"/>
    <property type="molecule type" value="Genomic_DNA"/>
</dbReference>
<dbReference type="HOGENOM" id="CLU_1759361_0_0_1"/>
<dbReference type="VEuPathDB" id="FungiDB:PAAG_05533"/>
<organism evidence="1 2">
    <name type="scientific">Paracoccidioides lutzii (strain ATCC MYA-826 / Pb01)</name>
    <name type="common">Paracoccidioides brasiliensis</name>
    <dbReference type="NCBI Taxonomy" id="502779"/>
    <lineage>
        <taxon>Eukaryota</taxon>
        <taxon>Fungi</taxon>
        <taxon>Dikarya</taxon>
        <taxon>Ascomycota</taxon>
        <taxon>Pezizomycotina</taxon>
        <taxon>Eurotiomycetes</taxon>
        <taxon>Eurotiomycetidae</taxon>
        <taxon>Onygenales</taxon>
        <taxon>Ajellomycetaceae</taxon>
        <taxon>Paracoccidioides</taxon>
    </lineage>
</organism>
<proteinExistence type="predicted"/>
<dbReference type="GO" id="GO:0016787">
    <property type="term" value="F:hydrolase activity"/>
    <property type="evidence" value="ECO:0007669"/>
    <property type="project" value="UniProtKB-KW"/>
</dbReference>
<dbReference type="GeneID" id="9096057"/>
<accession>C1H440</accession>
<reference evidence="1 2" key="1">
    <citation type="journal article" date="2011" name="PLoS Genet.">
        <title>Comparative genomic analysis of human fungal pathogens causing paracoccidioidomycosis.</title>
        <authorList>
            <person name="Desjardins C.A."/>
            <person name="Champion M.D."/>
            <person name="Holder J.W."/>
            <person name="Muszewska A."/>
            <person name="Goldberg J."/>
            <person name="Bailao A.M."/>
            <person name="Brigido M.M."/>
            <person name="Ferreira M.E."/>
            <person name="Garcia A.M."/>
            <person name="Grynberg M."/>
            <person name="Gujja S."/>
            <person name="Heiman D.I."/>
            <person name="Henn M.R."/>
            <person name="Kodira C.D."/>
            <person name="Leon-Narvaez H."/>
            <person name="Longo L.V."/>
            <person name="Ma L.J."/>
            <person name="Malavazi I."/>
            <person name="Matsuo A.L."/>
            <person name="Morais F.V."/>
            <person name="Pereira M."/>
            <person name="Rodriguez-Brito S."/>
            <person name="Sakthikumar S."/>
            <person name="Salem-Izacc S.M."/>
            <person name="Sykes S.M."/>
            <person name="Teixeira M.M."/>
            <person name="Vallejo M.C."/>
            <person name="Walter M.E."/>
            <person name="Yandava C."/>
            <person name="Young S."/>
            <person name="Zeng Q."/>
            <person name="Zucker J."/>
            <person name="Felipe M.S."/>
            <person name="Goldman G.H."/>
            <person name="Haas B.J."/>
            <person name="McEwen J.G."/>
            <person name="Nino-Vega G."/>
            <person name="Puccia R."/>
            <person name="San-Blas G."/>
            <person name="Soares C.M."/>
            <person name="Birren B.W."/>
            <person name="Cuomo C.A."/>
        </authorList>
    </citation>
    <scope>NUCLEOTIDE SEQUENCE [LARGE SCALE GENOMIC DNA]</scope>
    <source>
        <strain evidence="2">ATCC MYA-826 / Pb01</strain>
    </source>
</reference>
<dbReference type="AlphaFoldDB" id="C1H440"/>
<dbReference type="PROSITE" id="PS51257">
    <property type="entry name" value="PROKAR_LIPOPROTEIN"/>
    <property type="match status" value="1"/>
</dbReference>
<gene>
    <name evidence="1" type="ORF">PAAG_05533</name>
</gene>
<dbReference type="RefSeq" id="XP_015699830.1">
    <property type="nucleotide sequence ID" value="XM_015845604.1"/>
</dbReference>
<keyword evidence="2" id="KW-1185">Reference proteome</keyword>
<dbReference type="Proteomes" id="UP000002059">
    <property type="component" value="Partially assembled WGS sequence"/>
</dbReference>
<sequence length="148" mass="16699">MDPCRLAELILKNRATIAQPAATTGCTISPLSLCPSPTHIKIAPQNDDIKIYNYTVKRRSLFPKNNPLYLLDILVPSYLEYQIPTYFADSAHHHDDPHYDPTTTPSNQTVYSSWIYTNNLANNSFLSYMEIPNHTNPDSVDCILSALD</sequence>
<protein>
    <submittedName>
        <fullName evidence="1">GDSL lipase/acylhydrolase family protein</fullName>
    </submittedName>
</protein>
<evidence type="ECO:0000313" key="2">
    <source>
        <dbReference type="Proteomes" id="UP000002059"/>
    </source>
</evidence>
<evidence type="ECO:0000313" key="1">
    <source>
        <dbReference type="EMBL" id="EEH34484.2"/>
    </source>
</evidence>